<protein>
    <submittedName>
        <fullName evidence="1">Uncharacterized protein</fullName>
    </submittedName>
</protein>
<dbReference type="Proteomes" id="UP000207597">
    <property type="component" value="Segment"/>
</dbReference>
<dbReference type="Pfam" id="PF11192">
    <property type="entry name" value="DUF2977"/>
    <property type="match status" value="1"/>
</dbReference>
<keyword evidence="2" id="KW-1185">Reference proteome</keyword>
<accession>A0A0U1ZVD3</accession>
<dbReference type="EMBL" id="KP881332">
    <property type="protein sequence ID" value="AKA61306.1"/>
    <property type="molecule type" value="Genomic_DNA"/>
</dbReference>
<organism evidence="1 2">
    <name type="scientific">Staphylococcus phage Stau2</name>
    <dbReference type="NCBI Taxonomy" id="1200862"/>
    <lineage>
        <taxon>Viruses</taxon>
        <taxon>Duplodnaviria</taxon>
        <taxon>Heunggongvirae</taxon>
        <taxon>Uroviricota</taxon>
        <taxon>Caudoviricetes</taxon>
        <taxon>Herelleviridae</taxon>
        <taxon>Twortvirinae</taxon>
        <taxon>Silviavirus</taxon>
        <taxon>Silviavirus stau2</taxon>
    </lineage>
</organism>
<dbReference type="InterPro" id="IPR021358">
    <property type="entry name" value="DUF2977"/>
</dbReference>
<proteinExistence type="predicted"/>
<dbReference type="GeneID" id="28802268"/>
<gene>
    <name evidence="1" type="ORF">Stau2_55</name>
</gene>
<dbReference type="KEGG" id="vg:28802268"/>
<dbReference type="RefSeq" id="YP_009275812.1">
    <property type="nucleotide sequence ID" value="NC_030933.1"/>
</dbReference>
<evidence type="ECO:0000313" key="1">
    <source>
        <dbReference type="EMBL" id="AKA61306.1"/>
    </source>
</evidence>
<name>A0A0U1ZVD3_9CAUD</name>
<sequence length="118" mass="13853">MIKYDIGKDEIVLHLKDNKYIMGYTIVGGYEENNGDVKVSRSILPDGFFVDFVSNKYAYYKNTNEVIYNKSFEDNSKSVEDIEYQPPEEFVPKEDYKKLESEVEELKRMLQELLSKKG</sequence>
<evidence type="ECO:0000313" key="2">
    <source>
        <dbReference type="Proteomes" id="UP000207597"/>
    </source>
</evidence>
<reference evidence="1 2" key="1">
    <citation type="journal article" date="2016" name="Virus Genes">
        <title>Genomic analysis of Staphylococcus phage Stau2 isolated from medical specimen.</title>
        <authorList>
            <person name="Hsieh S.E."/>
            <person name="Tseng Y.H."/>
            <person name="Lo H.H."/>
            <person name="Chen S.T."/>
            <person name="Wu C.N."/>
        </authorList>
    </citation>
    <scope>NUCLEOTIDE SEQUENCE [LARGE SCALE GENOMIC DNA]</scope>
</reference>